<proteinExistence type="predicted"/>
<dbReference type="EMBL" id="LAZR01008637">
    <property type="protein sequence ID" value="KKM77467.1"/>
    <property type="molecule type" value="Genomic_DNA"/>
</dbReference>
<dbReference type="AlphaFoldDB" id="A0A0F9N7N5"/>
<comment type="caution">
    <text evidence="1">The sequence shown here is derived from an EMBL/GenBank/DDBJ whole genome shotgun (WGS) entry which is preliminary data.</text>
</comment>
<name>A0A0F9N7N5_9ZZZZ</name>
<evidence type="ECO:0008006" key="2">
    <source>
        <dbReference type="Google" id="ProtNLM"/>
    </source>
</evidence>
<gene>
    <name evidence="1" type="ORF">LCGC14_1369720</name>
</gene>
<dbReference type="SUPFAM" id="SSF52833">
    <property type="entry name" value="Thioredoxin-like"/>
    <property type="match status" value="1"/>
</dbReference>
<organism evidence="1">
    <name type="scientific">marine sediment metagenome</name>
    <dbReference type="NCBI Taxonomy" id="412755"/>
    <lineage>
        <taxon>unclassified sequences</taxon>
        <taxon>metagenomes</taxon>
        <taxon>ecological metagenomes</taxon>
    </lineage>
</organism>
<dbReference type="Gene3D" id="3.40.30.10">
    <property type="entry name" value="Glutaredoxin"/>
    <property type="match status" value="1"/>
</dbReference>
<evidence type="ECO:0000313" key="1">
    <source>
        <dbReference type="EMBL" id="KKM77467.1"/>
    </source>
</evidence>
<reference evidence="1" key="1">
    <citation type="journal article" date="2015" name="Nature">
        <title>Complex archaea that bridge the gap between prokaryotes and eukaryotes.</title>
        <authorList>
            <person name="Spang A."/>
            <person name="Saw J.H."/>
            <person name="Jorgensen S.L."/>
            <person name="Zaremba-Niedzwiedzka K."/>
            <person name="Martijn J."/>
            <person name="Lind A.E."/>
            <person name="van Eijk R."/>
            <person name="Schleper C."/>
            <person name="Guy L."/>
            <person name="Ettema T.J."/>
        </authorList>
    </citation>
    <scope>NUCLEOTIDE SEQUENCE</scope>
</reference>
<dbReference type="InterPro" id="IPR036249">
    <property type="entry name" value="Thioredoxin-like_sf"/>
</dbReference>
<dbReference type="CDD" id="cd02947">
    <property type="entry name" value="TRX_family"/>
    <property type="match status" value="1"/>
</dbReference>
<sequence>MVKLLVLLLALLSVQTAEAQRVNLFGPKKNKSNTEILVVSESCGPCVEAKKIITRLQDEGYDVIIINIREPEARMFRIRQTPTLVVREIGEQPKKIVGLQTEDRYRELISQ</sequence>
<protein>
    <recommendedName>
        <fullName evidence="2">Thioredoxin domain-containing protein</fullName>
    </recommendedName>
</protein>
<accession>A0A0F9N7N5</accession>